<sequence length="946" mass="98409">MRYLNLQTGLLFLLSVYSTCVFAQNTGISDISRTPDVSAVLDVYSTSKGILVPRMTEAQRTAIASPATGLLVYQTDGTTPGFYYYTGTTWTPLVSDMGNQWIKETGTNNIYYSAGFVGVGVTNPRNSLAVNNTLEVRRTGTISQLLFTNTGGTGDFRIGGDGGDIFWQGGGGRSLQMGSFHTTILSGDRQTAAFPAFIAGTTIPNRGVLVRSARDASVPLSIQGNSATQSANLTEWLNPTGTAINVVNSAGNLGLGVTAPAQKLDVSGNFKLTGAFMPNDQPGTAGYVLQSAGANASPVWVDLSTATSNLNWVLNGNTLTGIKTLGTISNHDLPFITNNTEKMRISAAGNVGIGASAFDATNPEKLLVNAGTTTSVNAIYAKGTINSYFQTNIQNLSTGNQASSDIVATANNGTETTNFIDLGINGSGYVYQTGNPIETGKANDGYLLSAGQDFHIVNNNATKDMIFTTGGTAPTNEAMRITAARNVGIGVTVPAQKLDVVGNFKLTGAFMPNGSAGTVGQVLQSAGVNASPVWVTAGASSSWALGGNSVGALSNLGTITNFDLPFITNNTEKMRVLANGNVGIGLTAPAEKLDVNGNLRLSATSTTTPRRIMFANTGSDPDAAIEVRPGGATEQQEMLFFVGNDPSNAFGPDRIRMVAEEIRFQNFNLDANSTLANAEAQPAALNTRMIISPAGNVGIGTTTFDDDNPEKLVVDAGTTTSVNAIYAKGSVNNYFQTNIQNLSTGNQASSDIVATANNGTETTNFIDVGINGSGYVYQNGNPIETGKANDGYILSAGNDFYIVNNNPNQTDPKSIIFLVGGTATTNEAMRITASGERVAIATTTPTSTLSVNGSLTLAVKTQTGNYSLNATDHVVIKTGTTAGNTFTLPPASTCTGRVYRIVNHGSQALNVSPAITTGNGVTASSLAAAGAVEIISDGTNWRRMDD</sequence>
<dbReference type="AlphaFoldDB" id="A0A2T2YGK9"/>
<dbReference type="RefSeq" id="WP_106930486.1">
    <property type="nucleotide sequence ID" value="NZ_PYFT01000001.1"/>
</dbReference>
<feature type="signal peptide" evidence="1">
    <location>
        <begin position="1"/>
        <end position="23"/>
    </location>
</feature>
<proteinExistence type="predicted"/>
<evidence type="ECO:0000313" key="3">
    <source>
        <dbReference type="Proteomes" id="UP000240357"/>
    </source>
</evidence>
<evidence type="ECO:0000313" key="2">
    <source>
        <dbReference type="EMBL" id="PSR54639.1"/>
    </source>
</evidence>
<feature type="chain" id="PRO_5015550268" evidence="1">
    <location>
        <begin position="24"/>
        <end position="946"/>
    </location>
</feature>
<keyword evidence="3" id="KW-1185">Reference proteome</keyword>
<accession>A0A2T2YGK9</accession>
<comment type="caution">
    <text evidence="2">The sequence shown here is derived from an EMBL/GenBank/DDBJ whole genome shotgun (WGS) entry which is preliminary data.</text>
</comment>
<reference evidence="2 3" key="1">
    <citation type="submission" date="2018-03" db="EMBL/GenBank/DDBJ databases">
        <title>Adhaeribacter sp. HMF7605 Genome sequencing and assembly.</title>
        <authorList>
            <person name="Kang H."/>
            <person name="Kang J."/>
            <person name="Cha I."/>
            <person name="Kim H."/>
            <person name="Joh K."/>
        </authorList>
    </citation>
    <scope>NUCLEOTIDE SEQUENCE [LARGE SCALE GENOMIC DNA]</scope>
    <source>
        <strain evidence="2 3">HMF7605</strain>
    </source>
</reference>
<dbReference type="Proteomes" id="UP000240357">
    <property type="component" value="Unassembled WGS sequence"/>
</dbReference>
<dbReference type="EMBL" id="PYFT01000001">
    <property type="protein sequence ID" value="PSR54639.1"/>
    <property type="molecule type" value="Genomic_DNA"/>
</dbReference>
<keyword evidence="1" id="KW-0732">Signal</keyword>
<gene>
    <name evidence="2" type="ORF">AHMF7605_14545</name>
</gene>
<name>A0A2T2YGK9_9BACT</name>
<evidence type="ECO:0000256" key="1">
    <source>
        <dbReference type="SAM" id="SignalP"/>
    </source>
</evidence>
<protein>
    <submittedName>
        <fullName evidence="2">Uncharacterized protein</fullName>
    </submittedName>
</protein>
<organism evidence="2 3">
    <name type="scientific">Adhaeribacter arboris</name>
    <dbReference type="NCBI Taxonomy" id="2072846"/>
    <lineage>
        <taxon>Bacteria</taxon>
        <taxon>Pseudomonadati</taxon>
        <taxon>Bacteroidota</taxon>
        <taxon>Cytophagia</taxon>
        <taxon>Cytophagales</taxon>
        <taxon>Hymenobacteraceae</taxon>
        <taxon>Adhaeribacter</taxon>
    </lineage>
</organism>
<dbReference type="OrthoDB" id="9765957at2"/>